<gene>
    <name evidence="2" type="ORF">DQG23_39500</name>
</gene>
<reference evidence="2 3" key="1">
    <citation type="journal article" date="2009" name="Int. J. Syst. Evol. Microbiol.">
        <title>Paenibacillus contaminans sp. nov., isolated from a contaminated laboratory plate.</title>
        <authorList>
            <person name="Chou J.H."/>
            <person name="Lee J.H."/>
            <person name="Lin M.C."/>
            <person name="Chang P.S."/>
            <person name="Arun A.B."/>
            <person name="Young C.C."/>
            <person name="Chen W.M."/>
        </authorList>
    </citation>
    <scope>NUCLEOTIDE SEQUENCE [LARGE SCALE GENOMIC DNA]</scope>
    <source>
        <strain evidence="2 3">CKOBP-6</strain>
    </source>
</reference>
<sequence>MIRNENRLQPTWRANRIWYPAVLLLLAAISFIGTIYLFQKKPEPRKPVDYRYAKVKAPNGVQLHLIRTLPRNIDLKAITSNVTDTGEYGINGGFFWEGSLLSIAVVNDKPLKGAAGDYGSGWYNIDNSKGTLVWDEAAGTFSVQVAEDPDGLTVTDRSRYWAQGGISMKLGDDAGWYAQALEEGLPAIDEKRMRSGLVYDRDGYLWMIVTPTKSTGEQFRTAVKETLVNAQPVDGVFLDGDGSSQLKVAEASLPGDRREVYQMLAIVNRSEDFPGKAALP</sequence>
<name>A0A329LNP0_9BACL</name>
<dbReference type="RefSeq" id="WP_113036556.1">
    <property type="nucleotide sequence ID" value="NZ_QMFB01000050.1"/>
</dbReference>
<dbReference type="OrthoDB" id="2658510at2"/>
<proteinExistence type="predicted"/>
<dbReference type="AlphaFoldDB" id="A0A329LNP0"/>
<evidence type="ECO:0000313" key="3">
    <source>
        <dbReference type="Proteomes" id="UP000250369"/>
    </source>
</evidence>
<protein>
    <recommendedName>
        <fullName evidence="4">Phosphodiester glycosidase domain-containing protein</fullName>
    </recommendedName>
</protein>
<keyword evidence="3" id="KW-1185">Reference proteome</keyword>
<keyword evidence="1" id="KW-0812">Transmembrane</keyword>
<evidence type="ECO:0000313" key="2">
    <source>
        <dbReference type="EMBL" id="RAV09389.1"/>
    </source>
</evidence>
<dbReference type="EMBL" id="QMFB01000050">
    <property type="protein sequence ID" value="RAV09389.1"/>
    <property type="molecule type" value="Genomic_DNA"/>
</dbReference>
<evidence type="ECO:0000256" key="1">
    <source>
        <dbReference type="SAM" id="Phobius"/>
    </source>
</evidence>
<accession>A0A329LNP0</accession>
<evidence type="ECO:0008006" key="4">
    <source>
        <dbReference type="Google" id="ProtNLM"/>
    </source>
</evidence>
<comment type="caution">
    <text evidence="2">The sequence shown here is derived from an EMBL/GenBank/DDBJ whole genome shotgun (WGS) entry which is preliminary data.</text>
</comment>
<feature type="transmembrane region" description="Helical" evidence="1">
    <location>
        <begin position="17"/>
        <end position="38"/>
    </location>
</feature>
<keyword evidence="1" id="KW-0472">Membrane</keyword>
<keyword evidence="1" id="KW-1133">Transmembrane helix</keyword>
<organism evidence="2 3">
    <name type="scientific">Paenibacillus contaminans</name>
    <dbReference type="NCBI Taxonomy" id="450362"/>
    <lineage>
        <taxon>Bacteria</taxon>
        <taxon>Bacillati</taxon>
        <taxon>Bacillota</taxon>
        <taxon>Bacilli</taxon>
        <taxon>Bacillales</taxon>
        <taxon>Paenibacillaceae</taxon>
        <taxon>Paenibacillus</taxon>
    </lineage>
</organism>
<dbReference type="Proteomes" id="UP000250369">
    <property type="component" value="Unassembled WGS sequence"/>
</dbReference>